<evidence type="ECO:0000313" key="1">
    <source>
        <dbReference type="EMBL" id="OTP65931.1"/>
    </source>
</evidence>
<sequence>MPLLPLSSRLRIDRLIEFFNAQSTSQAVVRNALPTLKPLSFQ</sequence>
<reference evidence="1 2" key="1">
    <citation type="submission" date="2017-03" db="EMBL/GenBank/DDBJ databases">
        <title>Genome analysis of strain PAMC 26510.</title>
        <authorList>
            <person name="Oh H.-M."/>
            <person name="Yang J.-A."/>
        </authorList>
    </citation>
    <scope>NUCLEOTIDE SEQUENCE [LARGE SCALE GENOMIC DNA]</scope>
    <source>
        <strain evidence="1 2">PAMC 26510</strain>
    </source>
</reference>
<protein>
    <submittedName>
        <fullName evidence="1">Uncharacterized protein</fullName>
    </submittedName>
</protein>
<gene>
    <name evidence="1" type="ORF">PAMC26510_37485</name>
</gene>
<organism evidence="1 2">
    <name type="scientific">Caballeronia sordidicola</name>
    <name type="common">Burkholderia sordidicola</name>
    <dbReference type="NCBI Taxonomy" id="196367"/>
    <lineage>
        <taxon>Bacteria</taxon>
        <taxon>Pseudomonadati</taxon>
        <taxon>Pseudomonadota</taxon>
        <taxon>Betaproteobacteria</taxon>
        <taxon>Burkholderiales</taxon>
        <taxon>Burkholderiaceae</taxon>
        <taxon>Caballeronia</taxon>
    </lineage>
</organism>
<dbReference type="EMBL" id="NBTY01000212">
    <property type="protein sequence ID" value="OTP65931.1"/>
    <property type="molecule type" value="Genomic_DNA"/>
</dbReference>
<accession>A0A242M416</accession>
<name>A0A242M416_CABSO</name>
<evidence type="ECO:0000313" key="2">
    <source>
        <dbReference type="Proteomes" id="UP000194546"/>
    </source>
</evidence>
<comment type="caution">
    <text evidence="1">The sequence shown here is derived from an EMBL/GenBank/DDBJ whole genome shotgun (WGS) entry which is preliminary data.</text>
</comment>
<dbReference type="AlphaFoldDB" id="A0A242M416"/>
<proteinExistence type="predicted"/>
<dbReference type="Proteomes" id="UP000194546">
    <property type="component" value="Unassembled WGS sequence"/>
</dbReference>